<keyword evidence="15" id="KW-1185">Reference proteome</keyword>
<dbReference type="GO" id="GO:0003677">
    <property type="term" value="F:DNA binding"/>
    <property type="evidence" value="ECO:0007669"/>
    <property type="project" value="UniProtKB-KW"/>
</dbReference>
<dbReference type="GeneTree" id="ENSGT01150000286952"/>
<evidence type="ECO:0000256" key="11">
    <source>
        <dbReference type="ARBA" id="ARBA00023242"/>
    </source>
</evidence>
<feature type="domain" description="C2H2-type" evidence="13">
    <location>
        <begin position="55"/>
        <end position="84"/>
    </location>
</feature>
<comment type="similarity">
    <text evidence="3">Belongs to the krueppel C2H2-type zinc-finger protein family.</text>
</comment>
<feature type="domain" description="C2H2-type" evidence="13">
    <location>
        <begin position="113"/>
        <end position="140"/>
    </location>
</feature>
<dbReference type="Gene3D" id="3.30.160.60">
    <property type="entry name" value="Classic Zinc Finger"/>
    <property type="match status" value="5"/>
</dbReference>
<evidence type="ECO:0000256" key="4">
    <source>
        <dbReference type="ARBA" id="ARBA00022723"/>
    </source>
</evidence>
<feature type="domain" description="C2H2-type" evidence="13">
    <location>
        <begin position="85"/>
        <end position="112"/>
    </location>
</feature>
<reference evidence="14" key="1">
    <citation type="submission" date="2025-08" db="UniProtKB">
        <authorList>
            <consortium name="Ensembl"/>
        </authorList>
    </citation>
    <scope>IDENTIFICATION</scope>
</reference>
<dbReference type="Proteomes" id="UP000694569">
    <property type="component" value="Unplaced"/>
</dbReference>
<keyword evidence="7" id="KW-0862">Zinc</keyword>
<dbReference type="FunFam" id="3.30.160.60:FF:000342">
    <property type="entry name" value="zinc finger protein 394"/>
    <property type="match status" value="1"/>
</dbReference>
<dbReference type="GO" id="GO:0000981">
    <property type="term" value="F:DNA-binding transcription factor activity, RNA polymerase II-specific"/>
    <property type="evidence" value="ECO:0007669"/>
    <property type="project" value="TreeGrafter"/>
</dbReference>
<sequence>MYEPPEHTQTEWSADNNGEYLKSNPNPVEINHNESLIESRKSDHSIYYTVPLQPLSCSECGKPFTDSIVSNLATHKKIHTGEKTFICIECGKCFFQASSLADHIRIHTGEKPFICTECGKCFTSSSNLAHHIRIHIGEKTFKCDECGKCFARASNLAKHKNIHTGEKTFKCDECGNSFTQASNLATHVRIHTREKPFKSNDINCEYRLPSKLSFILHRFLCGFSYKCYCCNLGL</sequence>
<dbReference type="PROSITE" id="PS00028">
    <property type="entry name" value="ZINC_FINGER_C2H2_1"/>
    <property type="match status" value="4"/>
</dbReference>
<dbReference type="PANTHER" id="PTHR24394">
    <property type="entry name" value="ZINC FINGER PROTEIN"/>
    <property type="match status" value="1"/>
</dbReference>
<dbReference type="GO" id="GO:0005634">
    <property type="term" value="C:nucleus"/>
    <property type="evidence" value="ECO:0007669"/>
    <property type="project" value="UniProtKB-SubCell"/>
</dbReference>
<dbReference type="InterPro" id="IPR036236">
    <property type="entry name" value="Znf_C2H2_sf"/>
</dbReference>
<keyword evidence="9" id="KW-0238">DNA-binding</keyword>
<dbReference type="Pfam" id="PF00096">
    <property type="entry name" value="zf-C2H2"/>
    <property type="match status" value="4"/>
</dbReference>
<evidence type="ECO:0000259" key="13">
    <source>
        <dbReference type="PROSITE" id="PS50157"/>
    </source>
</evidence>
<evidence type="ECO:0000256" key="5">
    <source>
        <dbReference type="ARBA" id="ARBA00022737"/>
    </source>
</evidence>
<evidence type="ECO:0000256" key="8">
    <source>
        <dbReference type="ARBA" id="ARBA00023015"/>
    </source>
</evidence>
<evidence type="ECO:0000256" key="2">
    <source>
        <dbReference type="ARBA" id="ARBA00004123"/>
    </source>
</evidence>
<feature type="domain" description="C2H2-type" evidence="13">
    <location>
        <begin position="169"/>
        <end position="196"/>
    </location>
</feature>
<dbReference type="SMART" id="SM00355">
    <property type="entry name" value="ZnF_C2H2"/>
    <property type="match status" value="5"/>
</dbReference>
<dbReference type="SUPFAM" id="SSF57667">
    <property type="entry name" value="beta-beta-alpha zinc fingers"/>
    <property type="match status" value="3"/>
</dbReference>
<dbReference type="PANTHER" id="PTHR24394:SF48">
    <property type="entry name" value="ZINC FINGER PROTEIN 771"/>
    <property type="match status" value="1"/>
</dbReference>
<evidence type="ECO:0000256" key="1">
    <source>
        <dbReference type="ARBA" id="ARBA00003767"/>
    </source>
</evidence>
<evidence type="ECO:0000256" key="12">
    <source>
        <dbReference type="PROSITE-ProRule" id="PRU00042"/>
    </source>
</evidence>
<name>A0A8C5M5J1_9ANUR</name>
<dbReference type="PROSITE" id="PS50157">
    <property type="entry name" value="ZINC_FINGER_C2H2_2"/>
    <property type="match status" value="5"/>
</dbReference>
<evidence type="ECO:0000313" key="14">
    <source>
        <dbReference type="Ensembl" id="ENSLLEP00000008964.1"/>
    </source>
</evidence>
<evidence type="ECO:0000313" key="15">
    <source>
        <dbReference type="Proteomes" id="UP000694569"/>
    </source>
</evidence>
<evidence type="ECO:0000256" key="3">
    <source>
        <dbReference type="ARBA" id="ARBA00006991"/>
    </source>
</evidence>
<protein>
    <recommendedName>
        <fullName evidence="13">C2H2-type domain-containing protein</fullName>
    </recommendedName>
</protein>
<keyword evidence="6 12" id="KW-0863">Zinc-finger</keyword>
<feature type="domain" description="C2H2-type" evidence="13">
    <location>
        <begin position="141"/>
        <end position="168"/>
    </location>
</feature>
<keyword evidence="11" id="KW-0539">Nucleus</keyword>
<proteinExistence type="inferred from homology"/>
<comment type="function">
    <text evidence="1">May be involved in transcriptional regulation.</text>
</comment>
<evidence type="ECO:0000256" key="9">
    <source>
        <dbReference type="ARBA" id="ARBA00023125"/>
    </source>
</evidence>
<dbReference type="FunFam" id="3.30.160.60:FF:001480">
    <property type="entry name" value="Si:cabz01071911.3"/>
    <property type="match status" value="1"/>
</dbReference>
<dbReference type="FunFam" id="3.30.160.60:FF:002343">
    <property type="entry name" value="Zinc finger protein 33A"/>
    <property type="match status" value="1"/>
</dbReference>
<accession>A0A8C5M5J1</accession>
<reference evidence="14" key="2">
    <citation type="submission" date="2025-09" db="UniProtKB">
        <authorList>
            <consortium name="Ensembl"/>
        </authorList>
    </citation>
    <scope>IDENTIFICATION</scope>
</reference>
<dbReference type="FunFam" id="3.30.160.60:FF:000097">
    <property type="entry name" value="Zinc finger protein"/>
    <property type="match status" value="1"/>
</dbReference>
<comment type="subcellular location">
    <subcellularLocation>
        <location evidence="2">Nucleus</location>
    </subcellularLocation>
</comment>
<keyword evidence="4" id="KW-0479">Metal-binding</keyword>
<keyword evidence="5" id="KW-0677">Repeat</keyword>
<evidence type="ECO:0000256" key="6">
    <source>
        <dbReference type="ARBA" id="ARBA00022771"/>
    </source>
</evidence>
<dbReference type="InterPro" id="IPR013087">
    <property type="entry name" value="Znf_C2H2_type"/>
</dbReference>
<dbReference type="OrthoDB" id="9622403at2759"/>
<dbReference type="Ensembl" id="ENSLLET00000009315.1">
    <property type="protein sequence ID" value="ENSLLEP00000008964.1"/>
    <property type="gene ID" value="ENSLLEG00000005725.1"/>
</dbReference>
<organism evidence="14 15">
    <name type="scientific">Leptobrachium leishanense</name>
    <name type="common">Leishan spiny toad</name>
    <dbReference type="NCBI Taxonomy" id="445787"/>
    <lineage>
        <taxon>Eukaryota</taxon>
        <taxon>Metazoa</taxon>
        <taxon>Chordata</taxon>
        <taxon>Craniata</taxon>
        <taxon>Vertebrata</taxon>
        <taxon>Euteleostomi</taxon>
        <taxon>Amphibia</taxon>
        <taxon>Batrachia</taxon>
        <taxon>Anura</taxon>
        <taxon>Pelobatoidea</taxon>
        <taxon>Megophryidae</taxon>
        <taxon>Leptobrachium</taxon>
    </lineage>
</organism>
<keyword evidence="10" id="KW-0804">Transcription</keyword>
<keyword evidence="8" id="KW-0805">Transcription regulation</keyword>
<evidence type="ECO:0000256" key="7">
    <source>
        <dbReference type="ARBA" id="ARBA00022833"/>
    </source>
</evidence>
<dbReference type="GO" id="GO:0008270">
    <property type="term" value="F:zinc ion binding"/>
    <property type="evidence" value="ECO:0007669"/>
    <property type="project" value="UniProtKB-KW"/>
</dbReference>
<evidence type="ECO:0000256" key="10">
    <source>
        <dbReference type="ARBA" id="ARBA00023163"/>
    </source>
</evidence>
<dbReference type="AlphaFoldDB" id="A0A8C5M5J1"/>